<proteinExistence type="predicted"/>
<organism evidence="1 2">
    <name type="scientific">Pseudomonas fluorescens</name>
    <dbReference type="NCBI Taxonomy" id="294"/>
    <lineage>
        <taxon>Bacteria</taxon>
        <taxon>Pseudomonadati</taxon>
        <taxon>Pseudomonadota</taxon>
        <taxon>Gammaproteobacteria</taxon>
        <taxon>Pseudomonadales</taxon>
        <taxon>Pseudomonadaceae</taxon>
        <taxon>Pseudomonas</taxon>
    </lineage>
</organism>
<reference evidence="1 2" key="1">
    <citation type="submission" date="2019-09" db="EMBL/GenBank/DDBJ databases">
        <authorList>
            <person name="Chandra G."/>
            <person name="Truman W A."/>
        </authorList>
    </citation>
    <scope>NUCLEOTIDE SEQUENCE [LARGE SCALE GENOMIC DNA]</scope>
    <source>
        <strain evidence="1">PS928</strain>
    </source>
</reference>
<accession>A0A5E7VT45</accession>
<dbReference type="EMBL" id="CABVJF010000037">
    <property type="protein sequence ID" value="VVQ25873.1"/>
    <property type="molecule type" value="Genomic_DNA"/>
</dbReference>
<protein>
    <submittedName>
        <fullName evidence="1">Uncharacterized protein</fullName>
    </submittedName>
</protein>
<gene>
    <name evidence="1" type="ORF">PS928_06242</name>
</gene>
<evidence type="ECO:0000313" key="2">
    <source>
        <dbReference type="Proteomes" id="UP000381378"/>
    </source>
</evidence>
<dbReference type="AlphaFoldDB" id="A0A5E7VT45"/>
<name>A0A5E7VT45_PSEFL</name>
<dbReference type="Proteomes" id="UP000381378">
    <property type="component" value="Unassembled WGS sequence"/>
</dbReference>
<evidence type="ECO:0000313" key="1">
    <source>
        <dbReference type="EMBL" id="VVQ25873.1"/>
    </source>
</evidence>
<sequence>MQFAIDIDRRQLEEVAISLLLWRYWASKAKQSGKFVEAEVLKVRQQVQPKFLRCRTLKRHLDPCSPLVFREWLLVVGSLEVALPGECVVFVANAKVKVRIEPVAKMVEITILAGGGVELAGLCSCGKQT</sequence>